<reference evidence="2" key="1">
    <citation type="journal article" date="2011" name="Plant Physiol.">
        <title>Comprehensive sequence analysis of 24,783 barley full-length cDNAs derived from 12 clone libraries.</title>
        <authorList>
            <person name="Matsumoto T."/>
            <person name="Tanaka T."/>
            <person name="Sakai H."/>
            <person name="Amano N."/>
            <person name="Kanamori H."/>
            <person name="Kurita K."/>
            <person name="Kikuta A."/>
            <person name="Kamiya K."/>
            <person name="Yamamoto M."/>
            <person name="Ikawa H."/>
            <person name="Fujii N."/>
            <person name="Hori K."/>
            <person name="Itoh T."/>
            <person name="Sato K."/>
        </authorList>
    </citation>
    <scope>NUCLEOTIDE SEQUENCE</scope>
    <source>
        <tissue evidence="2">Seed</tissue>
    </source>
</reference>
<sequence length="158" mass="17130">MADPDTGRATRVAARSIQPPAARPLERKQQPSQPPAARPLERKQRPIQPSAVRREQRAIDPTTGGAARAGARSIQPPVTRREQRPNRSSHRQGGTSNGSVDPTTCRAGRATDGPTTEGRRKQIFLLSIAPEKNDGSTATGPSCLLQLQYVLFGWFSSE</sequence>
<proteinExistence type="evidence at transcript level"/>
<feature type="region of interest" description="Disordered" evidence="1">
    <location>
        <begin position="1"/>
        <end position="119"/>
    </location>
</feature>
<dbReference type="EMBL" id="AK375894">
    <property type="protein sequence ID" value="BAK07089.1"/>
    <property type="molecule type" value="mRNA"/>
</dbReference>
<feature type="compositionally biased region" description="Polar residues" evidence="1">
    <location>
        <begin position="91"/>
        <end position="102"/>
    </location>
</feature>
<protein>
    <submittedName>
        <fullName evidence="2">Predicted protein</fullName>
    </submittedName>
</protein>
<evidence type="ECO:0000256" key="1">
    <source>
        <dbReference type="SAM" id="MobiDB-lite"/>
    </source>
</evidence>
<dbReference type="AlphaFoldDB" id="F2EIB7"/>
<organism evidence="2">
    <name type="scientific">Hordeum vulgare subsp. vulgare</name>
    <name type="common">Domesticated barley</name>
    <dbReference type="NCBI Taxonomy" id="112509"/>
    <lineage>
        <taxon>Eukaryota</taxon>
        <taxon>Viridiplantae</taxon>
        <taxon>Streptophyta</taxon>
        <taxon>Embryophyta</taxon>
        <taxon>Tracheophyta</taxon>
        <taxon>Spermatophyta</taxon>
        <taxon>Magnoliopsida</taxon>
        <taxon>Liliopsida</taxon>
        <taxon>Poales</taxon>
        <taxon>Poaceae</taxon>
        <taxon>BOP clade</taxon>
        <taxon>Pooideae</taxon>
        <taxon>Triticodae</taxon>
        <taxon>Triticeae</taxon>
        <taxon>Hordeinae</taxon>
        <taxon>Hordeum</taxon>
    </lineage>
</organism>
<name>F2EIB7_HORVV</name>
<dbReference type="GeneID" id="123428219"/>
<evidence type="ECO:0000313" key="2">
    <source>
        <dbReference type="EMBL" id="BAK07089.1"/>
    </source>
</evidence>
<accession>F2EIB7</accession>
<dbReference type="RefSeq" id="XP_044968363.1">
    <property type="nucleotide sequence ID" value="XM_045112428.1"/>
</dbReference>